<dbReference type="SMART" id="SM00490">
    <property type="entry name" value="HELICc"/>
    <property type="match status" value="1"/>
</dbReference>
<sequence length="648" mass="74515">MSSISNQNSINNDNTPLEVLKKYWAYDSFRPVQEDIINDILLGKDTLALLPTGGGKSICFQIPAIIREGVCIVISPLISLMKDQIDTLTKKGISAVAITSEYTNNEIHGLLQDAQNGNIKFIYLSPEKLSSKQFREYVSYMRVSLLAVDEAHCISQWGYDFRPSYLEIANIRSVIRSDVPVLALTASATPHVVDDIQKQLLFRKKNVIKKSFERKNLAYVVLSEEDKNHRLISILKKTSGTGIVYVKNRRRTKEISDFINSQSISSDFYHAGIDSKDKTEKQNSWKREEIRVIVSTNAFGMGIDKPNVRFVIHMDIPNSMEAYFQEAGRAGRDNEKSYCIMIVNSNDADQLEEMFYNTLPSFEVVRDTYIGLCNYLQIPKGEIIKDKLPFYIRDFCNKKDLNFIKVFNVLRLLHRERIIFFSEREKRQTKIMFNVDSDYIFEYLQVNTYLDNTVKTILRSYAGINSKFVNVDIGLLSERSGINIYDLNKNLERLSKDGIILYDKAHAIQTIKFLVPRQDGDTISTIRENIESNNKRNIDRLNSIIDYVSDNNICRSVQLLKYFGEKQVCKCCVCDVCLDKKRTGVDSKRYLSISDEIKSILNSKAHTSREIIDITKNRDKQELLECLTIMLESGVVKMNEYGEYELQS</sequence>
<dbReference type="Gene3D" id="1.10.10.10">
    <property type="entry name" value="Winged helix-like DNA-binding domain superfamily/Winged helix DNA-binding domain"/>
    <property type="match status" value="1"/>
</dbReference>
<evidence type="ECO:0000256" key="1">
    <source>
        <dbReference type="ARBA" id="ARBA00005446"/>
    </source>
</evidence>
<dbReference type="EC" id="5.6.2.4" evidence="10"/>
<evidence type="ECO:0000256" key="7">
    <source>
        <dbReference type="ARBA" id="ARBA00023125"/>
    </source>
</evidence>
<dbReference type="GO" id="GO:0030894">
    <property type="term" value="C:replisome"/>
    <property type="evidence" value="ECO:0007669"/>
    <property type="project" value="TreeGrafter"/>
</dbReference>
<evidence type="ECO:0000313" key="15">
    <source>
        <dbReference type="EMBL" id="BAV95316.1"/>
    </source>
</evidence>
<protein>
    <recommendedName>
        <fullName evidence="11">ATP-dependent DNA helicase RecQ</fullName>
        <ecNumber evidence="10">5.6.2.4</ecNumber>
    </recommendedName>
    <alternativeName>
        <fullName evidence="12">DNA 3'-5' helicase RecQ</fullName>
    </alternativeName>
</protein>
<evidence type="ECO:0000256" key="6">
    <source>
        <dbReference type="ARBA" id="ARBA00022840"/>
    </source>
</evidence>
<keyword evidence="6" id="KW-0067">ATP-binding</keyword>
<keyword evidence="3" id="KW-0547">Nucleotide-binding</keyword>
<dbReference type="PANTHER" id="PTHR13710">
    <property type="entry name" value="DNA HELICASE RECQ FAMILY MEMBER"/>
    <property type="match status" value="1"/>
</dbReference>
<evidence type="ECO:0000256" key="5">
    <source>
        <dbReference type="ARBA" id="ARBA00022806"/>
    </source>
</evidence>
<dbReference type="GO" id="GO:0006281">
    <property type="term" value="P:DNA repair"/>
    <property type="evidence" value="ECO:0007669"/>
    <property type="project" value="TreeGrafter"/>
</dbReference>
<evidence type="ECO:0000256" key="10">
    <source>
        <dbReference type="ARBA" id="ARBA00034808"/>
    </source>
</evidence>
<evidence type="ECO:0000259" key="13">
    <source>
        <dbReference type="PROSITE" id="PS51192"/>
    </source>
</evidence>
<dbReference type="OrthoDB" id="9763310at2"/>
<keyword evidence="16" id="KW-1185">Reference proteome</keyword>
<keyword evidence="4" id="KW-0378">Hydrolase</keyword>
<dbReference type="RefSeq" id="WP_096687006.1">
    <property type="nucleotide sequence ID" value="NZ_AP014564.1"/>
</dbReference>
<dbReference type="GO" id="GO:0006310">
    <property type="term" value="P:DNA recombination"/>
    <property type="evidence" value="ECO:0007669"/>
    <property type="project" value="InterPro"/>
</dbReference>
<dbReference type="InterPro" id="IPR011545">
    <property type="entry name" value="DEAD/DEAH_box_helicase_dom"/>
</dbReference>
<dbReference type="GO" id="GO:0005524">
    <property type="term" value="F:ATP binding"/>
    <property type="evidence" value="ECO:0007669"/>
    <property type="project" value="UniProtKB-KW"/>
</dbReference>
<dbReference type="PROSITE" id="PS51194">
    <property type="entry name" value="HELICASE_CTER"/>
    <property type="match status" value="1"/>
</dbReference>
<evidence type="ECO:0000256" key="12">
    <source>
        <dbReference type="ARBA" id="ARBA00044550"/>
    </source>
</evidence>
<name>A0A1J1E5J4_9FLAO</name>
<evidence type="ECO:0000313" key="16">
    <source>
        <dbReference type="Proteomes" id="UP000243197"/>
    </source>
</evidence>
<dbReference type="EMBL" id="AP014564">
    <property type="protein sequence ID" value="BAV95316.1"/>
    <property type="molecule type" value="Genomic_DNA"/>
</dbReference>
<feature type="domain" description="Helicase ATP-binding" evidence="13">
    <location>
        <begin position="37"/>
        <end position="206"/>
    </location>
</feature>
<dbReference type="InterPro" id="IPR036388">
    <property type="entry name" value="WH-like_DNA-bd_sf"/>
</dbReference>
<comment type="catalytic activity">
    <reaction evidence="9">
        <text>Couples ATP hydrolysis with the unwinding of duplex DNA by translocating in the 3'-5' direction.</text>
        <dbReference type="EC" id="5.6.2.4"/>
    </reaction>
</comment>
<dbReference type="SUPFAM" id="SSF52540">
    <property type="entry name" value="P-loop containing nucleoside triphosphate hydrolases"/>
    <property type="match status" value="1"/>
</dbReference>
<dbReference type="PROSITE" id="PS51192">
    <property type="entry name" value="HELICASE_ATP_BIND_1"/>
    <property type="match status" value="1"/>
</dbReference>
<dbReference type="GO" id="GO:0009378">
    <property type="term" value="F:four-way junction helicase activity"/>
    <property type="evidence" value="ECO:0007669"/>
    <property type="project" value="TreeGrafter"/>
</dbReference>
<proteinExistence type="inferred from homology"/>
<dbReference type="PANTHER" id="PTHR13710:SF105">
    <property type="entry name" value="ATP-DEPENDENT DNA HELICASE Q1"/>
    <property type="match status" value="1"/>
</dbReference>
<dbReference type="InterPro" id="IPR014001">
    <property type="entry name" value="Helicase_ATP-bd"/>
</dbReference>
<dbReference type="GO" id="GO:0046872">
    <property type="term" value="F:metal ion binding"/>
    <property type="evidence" value="ECO:0007669"/>
    <property type="project" value="UniProtKB-KW"/>
</dbReference>
<dbReference type="Pfam" id="PF00270">
    <property type="entry name" value="DEAD"/>
    <property type="match status" value="1"/>
</dbReference>
<evidence type="ECO:0000256" key="3">
    <source>
        <dbReference type="ARBA" id="ARBA00022741"/>
    </source>
</evidence>
<dbReference type="SMART" id="SM00487">
    <property type="entry name" value="DEXDc"/>
    <property type="match status" value="1"/>
</dbReference>
<dbReference type="Pfam" id="PF16124">
    <property type="entry name" value="RecQ_Zn_bind"/>
    <property type="match status" value="1"/>
</dbReference>
<dbReference type="GO" id="GO:0043138">
    <property type="term" value="F:3'-5' DNA helicase activity"/>
    <property type="evidence" value="ECO:0007669"/>
    <property type="project" value="UniProtKB-EC"/>
</dbReference>
<keyword evidence="7" id="KW-0238">DNA-binding</keyword>
<accession>A0A1J1E5J4</accession>
<dbReference type="GO" id="GO:0003677">
    <property type="term" value="F:DNA binding"/>
    <property type="evidence" value="ECO:0007669"/>
    <property type="project" value="UniProtKB-KW"/>
</dbReference>
<evidence type="ECO:0000256" key="9">
    <source>
        <dbReference type="ARBA" id="ARBA00034617"/>
    </source>
</evidence>
<keyword evidence="8" id="KW-0413">Isomerase</keyword>
<dbReference type="FunFam" id="3.40.50.300:FF:001389">
    <property type="entry name" value="ATP-dependent DNA helicase RecQ"/>
    <property type="match status" value="1"/>
</dbReference>
<gene>
    <name evidence="15" type="ORF">JBKA6_1303</name>
</gene>
<dbReference type="InterPro" id="IPR027417">
    <property type="entry name" value="P-loop_NTPase"/>
</dbReference>
<dbReference type="InterPro" id="IPR001650">
    <property type="entry name" value="Helicase_C-like"/>
</dbReference>
<dbReference type="AlphaFoldDB" id="A0A1J1E5J4"/>
<comment type="similarity">
    <text evidence="1">Belongs to the helicase family. RecQ subfamily.</text>
</comment>
<keyword evidence="5 15" id="KW-0347">Helicase</keyword>
<dbReference type="KEGG" id="ise:JBKA6_1303"/>
<dbReference type="CDD" id="cd17920">
    <property type="entry name" value="DEXHc_RecQ"/>
    <property type="match status" value="1"/>
</dbReference>
<dbReference type="NCBIfam" id="TIGR00614">
    <property type="entry name" value="recQ_fam"/>
    <property type="match status" value="1"/>
</dbReference>
<evidence type="ECO:0000256" key="4">
    <source>
        <dbReference type="ARBA" id="ARBA00022801"/>
    </source>
</evidence>
<evidence type="ECO:0000259" key="14">
    <source>
        <dbReference type="PROSITE" id="PS51194"/>
    </source>
</evidence>
<keyword evidence="2" id="KW-0479">Metal-binding</keyword>
<dbReference type="GO" id="GO:0016787">
    <property type="term" value="F:hydrolase activity"/>
    <property type="evidence" value="ECO:0007669"/>
    <property type="project" value="UniProtKB-KW"/>
</dbReference>
<dbReference type="GO" id="GO:0043590">
    <property type="term" value="C:bacterial nucleoid"/>
    <property type="evidence" value="ECO:0007669"/>
    <property type="project" value="TreeGrafter"/>
</dbReference>
<feature type="domain" description="Helicase C-terminal" evidence="14">
    <location>
        <begin position="230"/>
        <end position="384"/>
    </location>
</feature>
<evidence type="ECO:0000256" key="2">
    <source>
        <dbReference type="ARBA" id="ARBA00022723"/>
    </source>
</evidence>
<evidence type="ECO:0000256" key="11">
    <source>
        <dbReference type="ARBA" id="ARBA00044535"/>
    </source>
</evidence>
<dbReference type="GO" id="GO:0005737">
    <property type="term" value="C:cytoplasm"/>
    <property type="evidence" value="ECO:0007669"/>
    <property type="project" value="TreeGrafter"/>
</dbReference>
<evidence type="ECO:0000256" key="8">
    <source>
        <dbReference type="ARBA" id="ARBA00023235"/>
    </source>
</evidence>
<dbReference type="Gene3D" id="3.40.50.300">
    <property type="entry name" value="P-loop containing nucleotide triphosphate hydrolases"/>
    <property type="match status" value="2"/>
</dbReference>
<dbReference type="InterPro" id="IPR032284">
    <property type="entry name" value="RecQ_Zn-bd"/>
</dbReference>
<dbReference type="Pfam" id="PF00271">
    <property type="entry name" value="Helicase_C"/>
    <property type="match status" value="1"/>
</dbReference>
<reference evidence="15 16" key="1">
    <citation type="submission" date="2014-03" db="EMBL/GenBank/DDBJ databases">
        <title>complete genome sequence of Flavobacteriaceae bacterium JBKA-6.</title>
        <authorList>
            <person name="Takano T."/>
            <person name="Nakamura Y."/>
            <person name="Takuma S."/>
            <person name="Yasuike M."/>
            <person name="Matsuyama T."/>
            <person name="Sakai T."/>
            <person name="Fujiwara A."/>
            <person name="Kimoto K."/>
            <person name="Fukuda Y."/>
            <person name="Kondo H."/>
            <person name="Hirono I."/>
            <person name="Nakayasu C."/>
        </authorList>
    </citation>
    <scope>NUCLEOTIDE SEQUENCE [LARGE SCALE GENOMIC DNA]</scope>
    <source>
        <strain evidence="15 16">JBKA-6</strain>
    </source>
</reference>
<dbReference type="Proteomes" id="UP000243197">
    <property type="component" value="Chromosome"/>
</dbReference>
<organism evidence="15 16">
    <name type="scientific">Ichthyobacterium seriolicida</name>
    <dbReference type="NCBI Taxonomy" id="242600"/>
    <lineage>
        <taxon>Bacteria</taxon>
        <taxon>Pseudomonadati</taxon>
        <taxon>Bacteroidota</taxon>
        <taxon>Flavobacteriia</taxon>
        <taxon>Flavobacteriales</taxon>
        <taxon>Ichthyobacteriaceae</taxon>
        <taxon>Ichthyobacterium</taxon>
    </lineage>
</organism>
<dbReference type="InterPro" id="IPR004589">
    <property type="entry name" value="DNA_helicase_ATP-dep_RecQ"/>
</dbReference>